<dbReference type="OMA" id="YTREDHE"/>
<feature type="domain" description="C2H2-type" evidence="13">
    <location>
        <begin position="158"/>
        <end position="180"/>
    </location>
</feature>
<accession>A0A3Q2VIS9</accession>
<keyword evidence="3" id="KW-0479">Metal-binding</keyword>
<keyword evidence="15" id="KW-1185">Reference proteome</keyword>
<dbReference type="Proteomes" id="UP000264840">
    <property type="component" value="Unplaced"/>
</dbReference>
<dbReference type="FunFam" id="3.30.160.60:FF:000446">
    <property type="entry name" value="Zinc finger protein"/>
    <property type="match status" value="1"/>
</dbReference>
<dbReference type="GeneTree" id="ENSGT01150000286939"/>
<dbReference type="PROSITE" id="PS50157">
    <property type="entry name" value="ZINC_FINGER_C2H2_2"/>
    <property type="match status" value="5"/>
</dbReference>
<dbReference type="STRING" id="8153.ENSHBUP00000011004"/>
<evidence type="ECO:0000256" key="12">
    <source>
        <dbReference type="SAM" id="Phobius"/>
    </source>
</evidence>
<dbReference type="GO" id="GO:0001227">
    <property type="term" value="F:DNA-binding transcription repressor activity, RNA polymerase II-specific"/>
    <property type="evidence" value="ECO:0007669"/>
    <property type="project" value="TreeGrafter"/>
</dbReference>
<proteinExistence type="inferred from homology"/>
<keyword evidence="4" id="KW-0677">Repeat</keyword>
<comment type="similarity">
    <text evidence="2">Belongs to the krueppel C2H2-type zinc-finger protein family.</text>
</comment>
<dbReference type="InterPro" id="IPR036236">
    <property type="entry name" value="Znf_C2H2_sf"/>
</dbReference>
<evidence type="ECO:0000256" key="4">
    <source>
        <dbReference type="ARBA" id="ARBA00022737"/>
    </source>
</evidence>
<dbReference type="PROSITE" id="PS00028">
    <property type="entry name" value="ZINC_FINGER_C2H2_1"/>
    <property type="match status" value="4"/>
</dbReference>
<keyword evidence="5 11" id="KW-0863">Zinc-finger</keyword>
<keyword evidence="6" id="KW-0862">Zinc</keyword>
<keyword evidence="8" id="KW-0238">DNA-binding</keyword>
<dbReference type="AlphaFoldDB" id="A0A3Q2VIS9"/>
<evidence type="ECO:0000256" key="11">
    <source>
        <dbReference type="PROSITE-ProRule" id="PRU00042"/>
    </source>
</evidence>
<name>A0A3Q2VIS9_HAPBU</name>
<feature type="domain" description="C2H2-type" evidence="13">
    <location>
        <begin position="16"/>
        <end position="43"/>
    </location>
</feature>
<dbReference type="Gene3D" id="3.30.160.60">
    <property type="entry name" value="Classic Zinc Finger"/>
    <property type="match status" value="4"/>
</dbReference>
<dbReference type="SUPFAM" id="SSF57667">
    <property type="entry name" value="beta-beta-alpha zinc fingers"/>
    <property type="match status" value="3"/>
</dbReference>
<evidence type="ECO:0000256" key="8">
    <source>
        <dbReference type="ARBA" id="ARBA00023125"/>
    </source>
</evidence>
<dbReference type="GO" id="GO:0000978">
    <property type="term" value="F:RNA polymerase II cis-regulatory region sequence-specific DNA binding"/>
    <property type="evidence" value="ECO:0007669"/>
    <property type="project" value="TreeGrafter"/>
</dbReference>
<evidence type="ECO:0000256" key="7">
    <source>
        <dbReference type="ARBA" id="ARBA00023015"/>
    </source>
</evidence>
<evidence type="ECO:0000256" key="9">
    <source>
        <dbReference type="ARBA" id="ARBA00023163"/>
    </source>
</evidence>
<dbReference type="PANTHER" id="PTHR24399:SF54">
    <property type="entry name" value="GASTRULA ZINC FINGER PROTEIN XLCGF26.1-LIKE-RELATED"/>
    <property type="match status" value="1"/>
</dbReference>
<sequence>DQKPNAEEDPKKAVQYQCSECEMSFTDGLVLISHLEDHGRQEQEKKRNTCPKCGRVCTSQGNLEKHMRMHTGDQKFPCFDCSKLFYTREDHEDDVFSCRFCSKSYAVKKSLARHYRNWHPKHDSDSAPYFPCHVCGKTFPTSESLEDHQLCHLGEKPHECEQCGKCFFQASQLQQHHRIQLLLICFLLCVIGKHLERYETEIFCDGSSPGFLFPLYILLVLMLGFVYNK</sequence>
<keyword evidence="12" id="KW-0472">Membrane</keyword>
<reference evidence="14" key="2">
    <citation type="submission" date="2025-09" db="UniProtKB">
        <authorList>
            <consortium name="Ensembl"/>
        </authorList>
    </citation>
    <scope>IDENTIFICATION</scope>
</reference>
<evidence type="ECO:0000256" key="6">
    <source>
        <dbReference type="ARBA" id="ARBA00022833"/>
    </source>
</evidence>
<evidence type="ECO:0000256" key="1">
    <source>
        <dbReference type="ARBA" id="ARBA00004123"/>
    </source>
</evidence>
<evidence type="ECO:0000256" key="5">
    <source>
        <dbReference type="ARBA" id="ARBA00022771"/>
    </source>
</evidence>
<feature type="domain" description="C2H2-type" evidence="13">
    <location>
        <begin position="130"/>
        <end position="157"/>
    </location>
</feature>
<evidence type="ECO:0000259" key="13">
    <source>
        <dbReference type="PROSITE" id="PS50157"/>
    </source>
</evidence>
<evidence type="ECO:0000256" key="2">
    <source>
        <dbReference type="ARBA" id="ARBA00006991"/>
    </source>
</evidence>
<keyword evidence="12" id="KW-1133">Transmembrane helix</keyword>
<evidence type="ECO:0000256" key="10">
    <source>
        <dbReference type="ARBA" id="ARBA00023242"/>
    </source>
</evidence>
<keyword evidence="7" id="KW-0805">Transcription regulation</keyword>
<keyword evidence="10" id="KW-0539">Nucleus</keyword>
<dbReference type="InterPro" id="IPR013087">
    <property type="entry name" value="Znf_C2H2_type"/>
</dbReference>
<keyword evidence="9" id="KW-0804">Transcription</keyword>
<dbReference type="Pfam" id="PF12874">
    <property type="entry name" value="zf-met"/>
    <property type="match status" value="1"/>
</dbReference>
<keyword evidence="12" id="KW-0812">Transmembrane</keyword>
<feature type="transmembrane region" description="Helical" evidence="12">
    <location>
        <begin position="207"/>
        <end position="227"/>
    </location>
</feature>
<dbReference type="SMART" id="SM00355">
    <property type="entry name" value="ZnF_C2H2"/>
    <property type="match status" value="5"/>
</dbReference>
<dbReference type="GO" id="GO:0008270">
    <property type="term" value="F:zinc ion binding"/>
    <property type="evidence" value="ECO:0007669"/>
    <property type="project" value="UniProtKB-KW"/>
</dbReference>
<organism evidence="14 15">
    <name type="scientific">Haplochromis burtoni</name>
    <name type="common">Burton's mouthbrooder</name>
    <name type="synonym">Chromis burtoni</name>
    <dbReference type="NCBI Taxonomy" id="8153"/>
    <lineage>
        <taxon>Eukaryota</taxon>
        <taxon>Metazoa</taxon>
        <taxon>Chordata</taxon>
        <taxon>Craniata</taxon>
        <taxon>Vertebrata</taxon>
        <taxon>Euteleostomi</taxon>
        <taxon>Actinopterygii</taxon>
        <taxon>Neopterygii</taxon>
        <taxon>Teleostei</taxon>
        <taxon>Neoteleostei</taxon>
        <taxon>Acanthomorphata</taxon>
        <taxon>Ovalentaria</taxon>
        <taxon>Cichlomorphae</taxon>
        <taxon>Cichliformes</taxon>
        <taxon>Cichlidae</taxon>
        <taxon>African cichlids</taxon>
        <taxon>Pseudocrenilabrinae</taxon>
        <taxon>Haplochromini</taxon>
        <taxon>Haplochromis</taxon>
    </lineage>
</organism>
<dbReference type="GO" id="GO:0005654">
    <property type="term" value="C:nucleoplasm"/>
    <property type="evidence" value="ECO:0007669"/>
    <property type="project" value="TreeGrafter"/>
</dbReference>
<reference evidence="14" key="1">
    <citation type="submission" date="2025-08" db="UniProtKB">
        <authorList>
            <consortium name="Ensembl"/>
        </authorList>
    </citation>
    <scope>IDENTIFICATION</scope>
</reference>
<dbReference type="GO" id="GO:0002682">
    <property type="term" value="P:regulation of immune system process"/>
    <property type="evidence" value="ECO:0007669"/>
    <property type="project" value="TreeGrafter"/>
</dbReference>
<dbReference type="PANTHER" id="PTHR24399">
    <property type="entry name" value="ZINC FINGER AND BTB DOMAIN-CONTAINING"/>
    <property type="match status" value="1"/>
</dbReference>
<evidence type="ECO:0000313" key="15">
    <source>
        <dbReference type="Proteomes" id="UP000264840"/>
    </source>
</evidence>
<feature type="domain" description="C2H2-type" evidence="13">
    <location>
        <begin position="96"/>
        <end position="124"/>
    </location>
</feature>
<evidence type="ECO:0000313" key="14">
    <source>
        <dbReference type="Ensembl" id="ENSHBUP00000011004.1"/>
    </source>
</evidence>
<comment type="subcellular location">
    <subcellularLocation>
        <location evidence="1">Nucleus</location>
    </subcellularLocation>
</comment>
<dbReference type="Ensembl" id="ENSHBUT00000018055.1">
    <property type="protein sequence ID" value="ENSHBUP00000011004.1"/>
    <property type="gene ID" value="ENSHBUG00000012610.1"/>
</dbReference>
<dbReference type="GO" id="GO:0001817">
    <property type="term" value="P:regulation of cytokine production"/>
    <property type="evidence" value="ECO:0007669"/>
    <property type="project" value="TreeGrafter"/>
</dbReference>
<feature type="domain" description="C2H2-type" evidence="13">
    <location>
        <begin position="48"/>
        <end position="75"/>
    </location>
</feature>
<protein>
    <submittedName>
        <fullName evidence="14">Uncharacterized LOC102300170</fullName>
    </submittedName>
</protein>
<evidence type="ECO:0000256" key="3">
    <source>
        <dbReference type="ARBA" id="ARBA00022723"/>
    </source>
</evidence>
<dbReference type="Pfam" id="PF00096">
    <property type="entry name" value="zf-C2H2"/>
    <property type="match status" value="4"/>
</dbReference>